<sequence length="110" mass="11725">MVSNKVITVGLWAIGWVLLVVIGSGNTVQGITCSRALRELDPCTFFVVGPDPCPLPPAVRPCKEANNPAIREQICKCIKDAAAAGGFSLIKARKIPYLCHVQLPINCLGP</sequence>
<proteinExistence type="predicted"/>
<organism evidence="1 2">
    <name type="scientific">Manihot esculenta</name>
    <name type="common">Cassava</name>
    <name type="synonym">Jatropha manihot</name>
    <dbReference type="NCBI Taxonomy" id="3983"/>
    <lineage>
        <taxon>Eukaryota</taxon>
        <taxon>Viridiplantae</taxon>
        <taxon>Streptophyta</taxon>
        <taxon>Embryophyta</taxon>
        <taxon>Tracheophyta</taxon>
        <taxon>Spermatophyta</taxon>
        <taxon>Magnoliopsida</taxon>
        <taxon>eudicotyledons</taxon>
        <taxon>Gunneridae</taxon>
        <taxon>Pentapetalae</taxon>
        <taxon>rosids</taxon>
        <taxon>fabids</taxon>
        <taxon>Malpighiales</taxon>
        <taxon>Euphorbiaceae</taxon>
        <taxon>Crotonoideae</taxon>
        <taxon>Manihoteae</taxon>
        <taxon>Manihot</taxon>
    </lineage>
</organism>
<reference evidence="2" key="1">
    <citation type="journal article" date="2016" name="Nat. Biotechnol.">
        <title>Sequencing wild and cultivated cassava and related species reveals extensive interspecific hybridization and genetic diversity.</title>
        <authorList>
            <person name="Bredeson J.V."/>
            <person name="Lyons J.B."/>
            <person name="Prochnik S.E."/>
            <person name="Wu G.A."/>
            <person name="Ha C.M."/>
            <person name="Edsinger-Gonzales E."/>
            <person name="Grimwood J."/>
            <person name="Schmutz J."/>
            <person name="Rabbi I.Y."/>
            <person name="Egesi C."/>
            <person name="Nauluvula P."/>
            <person name="Lebot V."/>
            <person name="Ndunguru J."/>
            <person name="Mkamilo G."/>
            <person name="Bart R.S."/>
            <person name="Setter T.L."/>
            <person name="Gleadow R.M."/>
            <person name="Kulakow P."/>
            <person name="Ferguson M.E."/>
            <person name="Rounsley S."/>
            <person name="Rokhsar D.S."/>
        </authorList>
    </citation>
    <scope>NUCLEOTIDE SEQUENCE [LARGE SCALE GENOMIC DNA]</scope>
    <source>
        <strain evidence="2">cv. AM560-2</strain>
    </source>
</reference>
<dbReference type="InterPro" id="IPR036312">
    <property type="entry name" value="Bifun_inhib/LTP/seed_sf"/>
</dbReference>
<name>A0A2C9UUX2_MANES</name>
<accession>A0A2C9UUX2</accession>
<dbReference type="AlphaFoldDB" id="A0A2C9UUX2"/>
<evidence type="ECO:0000313" key="2">
    <source>
        <dbReference type="Proteomes" id="UP000091857"/>
    </source>
</evidence>
<gene>
    <name evidence="1" type="ORF">MANES_12G053300v8</name>
</gene>
<dbReference type="Proteomes" id="UP000091857">
    <property type="component" value="Chromosome 12"/>
</dbReference>
<dbReference type="Gramene" id="Manes.12G053300.3.v8.1">
    <property type="protein sequence ID" value="Manes.12G053300.3.v8.1.CDS.1"/>
    <property type="gene ID" value="Manes.12G053300.v8.1"/>
</dbReference>
<dbReference type="SUPFAM" id="SSF47699">
    <property type="entry name" value="Bifunctional inhibitor/lipid-transfer protein/seed storage 2S albumin"/>
    <property type="match status" value="1"/>
</dbReference>
<comment type="caution">
    <text evidence="1">The sequence shown here is derived from an EMBL/GenBank/DDBJ whole genome shotgun (WGS) entry which is preliminary data.</text>
</comment>
<keyword evidence="2" id="KW-1185">Reference proteome</keyword>
<dbReference type="EMBL" id="CM004398">
    <property type="protein sequence ID" value="OAY34867.1"/>
    <property type="molecule type" value="Genomic_DNA"/>
</dbReference>
<evidence type="ECO:0000313" key="1">
    <source>
        <dbReference type="EMBL" id="OAY34867.1"/>
    </source>
</evidence>
<dbReference type="Gene3D" id="1.10.110.10">
    <property type="entry name" value="Plant lipid-transfer and hydrophobic proteins"/>
    <property type="match status" value="1"/>
</dbReference>
<evidence type="ECO:0008006" key="3">
    <source>
        <dbReference type="Google" id="ProtNLM"/>
    </source>
</evidence>
<protein>
    <recommendedName>
        <fullName evidence="3">Bifunctional inhibitor/plant lipid transfer protein/seed storage helical domain-containing protein</fullName>
    </recommendedName>
</protein>